<dbReference type="PANTHER" id="PTHR11802">
    <property type="entry name" value="SERINE PROTEASE FAMILY S10 SERINE CARBOXYPEPTIDASE"/>
    <property type="match status" value="1"/>
</dbReference>
<dbReference type="Gene3D" id="3.40.50.1820">
    <property type="entry name" value="alpha/beta hydrolase"/>
    <property type="match status" value="2"/>
</dbReference>
<keyword evidence="2" id="KW-0378">Hydrolase</keyword>
<keyword evidence="4" id="KW-1185">Reference proteome</keyword>
<protein>
    <recommendedName>
        <fullName evidence="2">Carboxypeptidase</fullName>
        <ecNumber evidence="2">3.4.16.-</ecNumber>
    </recommendedName>
</protein>
<evidence type="ECO:0000256" key="2">
    <source>
        <dbReference type="RuleBase" id="RU361156"/>
    </source>
</evidence>
<dbReference type="Proteomes" id="UP000887578">
    <property type="component" value="Unplaced"/>
</dbReference>
<evidence type="ECO:0000313" key="4">
    <source>
        <dbReference type="Proteomes" id="UP000887578"/>
    </source>
</evidence>
<reference evidence="5" key="1">
    <citation type="submission" date="2022-11" db="UniProtKB">
        <authorList>
            <consortium name="WormBaseParasite"/>
        </authorList>
    </citation>
    <scope>IDENTIFICATION</scope>
</reference>
<dbReference type="GO" id="GO:0006508">
    <property type="term" value="P:proteolysis"/>
    <property type="evidence" value="ECO:0007669"/>
    <property type="project" value="UniProtKB-KW"/>
</dbReference>
<dbReference type="SUPFAM" id="SSF53474">
    <property type="entry name" value="alpha/beta-Hydrolases"/>
    <property type="match status" value="2"/>
</dbReference>
<dbReference type="PANTHER" id="PTHR11802:SF33">
    <property type="entry name" value="SERINE CARBOXYPEPTIDASE CTSA-3.2"/>
    <property type="match status" value="1"/>
</dbReference>
<organism evidence="4 5">
    <name type="scientific">Panagrolaimus davidi</name>
    <dbReference type="NCBI Taxonomy" id="227884"/>
    <lineage>
        <taxon>Eukaryota</taxon>
        <taxon>Metazoa</taxon>
        <taxon>Ecdysozoa</taxon>
        <taxon>Nematoda</taxon>
        <taxon>Chromadorea</taxon>
        <taxon>Rhabditida</taxon>
        <taxon>Tylenchina</taxon>
        <taxon>Panagrolaimomorpha</taxon>
        <taxon>Panagrolaimoidea</taxon>
        <taxon>Panagrolaimidae</taxon>
        <taxon>Panagrolaimus</taxon>
    </lineage>
</organism>
<dbReference type="AlphaFoldDB" id="A0A914PSS4"/>
<dbReference type="InterPro" id="IPR029058">
    <property type="entry name" value="AB_hydrolase_fold"/>
</dbReference>
<dbReference type="EC" id="3.4.16.-" evidence="2"/>
<keyword evidence="2" id="KW-0121">Carboxypeptidase</keyword>
<sequence>MPLNANYPVTYNDTTEIFQYIIKIATDPAQPVKNFRILIYNGDVDTVCNFLGDAWHMDNIASLTNLTASDRMPWVFRNQYAGYHQPYSKIYNNGANTFTLDVLTVKGSGHFVPNDKQGPSLQMITNFIRGSNNYNSTNNFQVKPSPQPGLAATDATSPTTATTTTSDANFICVNYIFVLSIYVFSLFVKLVESQTGNSSNDPLIVWFTGGPGCSSVGSFYQEMGPFYVNSDGKTLFENIYAWNKYANVLAIESPIGVGFSYNTDNPKNFTIGDDLTAQQNHDALADFFNNVQNRYKNRQWFLASESYGGIYVPTLTKLVFNSIIAGSFPNPNFSGIAIGNGLMNARINTNSQVEAALDLDGNYIDSMNIYQYCYSKSQKEQTKEILKKKIQTLLRQKYHSGDEVPKPYLSHGENDQTADKINYDNSDNQFGYPCYNNYRAWTYLSQLETKQAFHIDDDWIKANITWEGCNGELGDKYPTKYDDTTDLFKYIIRTVTSSTKYFEDFKILIYNGDADTVCNFLGDSWFIDGVAKDMNFTVPRAEYTISLTIIIF</sequence>
<dbReference type="PRINTS" id="PR00724">
    <property type="entry name" value="CRBOXYPTASEC"/>
</dbReference>
<evidence type="ECO:0000313" key="5">
    <source>
        <dbReference type="WBParaSite" id="PDA_v2.g17886.t1"/>
    </source>
</evidence>
<proteinExistence type="inferred from homology"/>
<feature type="compositionally biased region" description="Low complexity" evidence="3">
    <location>
        <begin position="151"/>
        <end position="162"/>
    </location>
</feature>
<accession>A0A914PSS4</accession>
<dbReference type="GO" id="GO:0004185">
    <property type="term" value="F:serine-type carboxypeptidase activity"/>
    <property type="evidence" value="ECO:0007669"/>
    <property type="project" value="UniProtKB-UniRule"/>
</dbReference>
<dbReference type="WBParaSite" id="PDA_v2.g17886.t1">
    <property type="protein sequence ID" value="PDA_v2.g17886.t1"/>
    <property type="gene ID" value="PDA_v2.g17886"/>
</dbReference>
<dbReference type="InterPro" id="IPR018202">
    <property type="entry name" value="Ser_caboxypep_ser_AS"/>
</dbReference>
<keyword evidence="2" id="KW-0645">Protease</keyword>
<evidence type="ECO:0000256" key="1">
    <source>
        <dbReference type="ARBA" id="ARBA00009431"/>
    </source>
</evidence>
<evidence type="ECO:0000256" key="3">
    <source>
        <dbReference type="SAM" id="MobiDB-lite"/>
    </source>
</evidence>
<feature type="region of interest" description="Disordered" evidence="3">
    <location>
        <begin position="143"/>
        <end position="162"/>
    </location>
</feature>
<dbReference type="Pfam" id="PF00450">
    <property type="entry name" value="Peptidase_S10"/>
    <property type="match status" value="2"/>
</dbReference>
<name>A0A914PSS4_9BILA</name>
<comment type="similarity">
    <text evidence="1 2">Belongs to the peptidase S10 family.</text>
</comment>
<dbReference type="InterPro" id="IPR001563">
    <property type="entry name" value="Peptidase_S10"/>
</dbReference>
<dbReference type="PROSITE" id="PS00131">
    <property type="entry name" value="CARBOXYPEPT_SER_SER"/>
    <property type="match status" value="1"/>
</dbReference>